<dbReference type="EMBL" id="CAJNOT010002652">
    <property type="protein sequence ID" value="CAF1333561.1"/>
    <property type="molecule type" value="Genomic_DNA"/>
</dbReference>
<organism evidence="3 4">
    <name type="scientific">Rotaria sordida</name>
    <dbReference type="NCBI Taxonomy" id="392033"/>
    <lineage>
        <taxon>Eukaryota</taxon>
        <taxon>Metazoa</taxon>
        <taxon>Spiralia</taxon>
        <taxon>Gnathifera</taxon>
        <taxon>Rotifera</taxon>
        <taxon>Eurotatoria</taxon>
        <taxon>Bdelloidea</taxon>
        <taxon>Philodinida</taxon>
        <taxon>Philodinidae</taxon>
        <taxon>Rotaria</taxon>
    </lineage>
</organism>
<proteinExistence type="predicted"/>
<sequence length="304" mass="35394">MPKWQQKRKLMMDDIKPSSNCRFAQRHRCPKRRTRECRERLLFYFRSDEEDQMTEVSSSDSWGYSPHSLHESKAPVARCKRPSTYQRPTTVATDVQPKRNHQTTVKKAQQDPCDTSSKMPSNCITTVECQSDVTIDRVTRDELVKKCSACLSFYGNFVIIPAVRKTLDKIQSIDHNIKLSYWHEVMVFIDSYDLPYADEQRRKLVDELVEKITEYVENEGISAEDWQKIICTLPDDASNKFDYRLENYIIDEMENLGKEDQLPFDLINYIEGDMVFPTSLLTSIGRGVLRRGTPVAWPNGIVPY</sequence>
<name>A0A819PL47_9BILA</name>
<accession>A0A819PL47</accession>
<protein>
    <submittedName>
        <fullName evidence="3">Uncharacterized protein</fullName>
    </submittedName>
</protein>
<reference evidence="3" key="1">
    <citation type="submission" date="2021-02" db="EMBL/GenBank/DDBJ databases">
        <authorList>
            <person name="Nowell W R."/>
        </authorList>
    </citation>
    <scope>NUCLEOTIDE SEQUENCE</scope>
</reference>
<evidence type="ECO:0000313" key="4">
    <source>
        <dbReference type="Proteomes" id="UP000663836"/>
    </source>
</evidence>
<comment type="caution">
    <text evidence="3">The sequence shown here is derived from an EMBL/GenBank/DDBJ whole genome shotgun (WGS) entry which is preliminary data.</text>
</comment>
<feature type="compositionally biased region" description="Polar residues" evidence="1">
    <location>
        <begin position="102"/>
        <end position="113"/>
    </location>
</feature>
<feature type="region of interest" description="Disordered" evidence="1">
    <location>
        <begin position="82"/>
        <end position="113"/>
    </location>
</feature>
<dbReference type="Proteomes" id="UP000663864">
    <property type="component" value="Unassembled WGS sequence"/>
</dbReference>
<gene>
    <name evidence="3" type="ORF">JBS370_LOCUS27290</name>
    <name evidence="2" type="ORF">ZHD862_LOCUS29659</name>
</gene>
<dbReference type="AlphaFoldDB" id="A0A819PL47"/>
<dbReference type="EMBL" id="CAJOBD010005088">
    <property type="protein sequence ID" value="CAF4019046.1"/>
    <property type="molecule type" value="Genomic_DNA"/>
</dbReference>
<feature type="compositionally biased region" description="Polar residues" evidence="1">
    <location>
        <begin position="83"/>
        <end position="93"/>
    </location>
</feature>
<evidence type="ECO:0000313" key="2">
    <source>
        <dbReference type="EMBL" id="CAF1333561.1"/>
    </source>
</evidence>
<dbReference type="Proteomes" id="UP000663836">
    <property type="component" value="Unassembled WGS sequence"/>
</dbReference>
<evidence type="ECO:0000313" key="3">
    <source>
        <dbReference type="EMBL" id="CAF4019046.1"/>
    </source>
</evidence>
<evidence type="ECO:0000256" key="1">
    <source>
        <dbReference type="SAM" id="MobiDB-lite"/>
    </source>
</evidence>